<dbReference type="RefSeq" id="WP_388114619.1">
    <property type="nucleotide sequence ID" value="NZ_JBIAHM010000021.1"/>
</dbReference>
<gene>
    <name evidence="6" type="ORF">ACFYNQ_46065</name>
</gene>
<keyword evidence="3" id="KW-0804">Transcription</keyword>
<keyword evidence="2" id="KW-0238">DNA-binding</keyword>
<feature type="region of interest" description="Disordered" evidence="4">
    <location>
        <begin position="323"/>
        <end position="360"/>
    </location>
</feature>
<dbReference type="Gene3D" id="1.10.10.10">
    <property type="entry name" value="Winged helix-like DNA-binding domain superfamily/Winged helix DNA-binding domain"/>
    <property type="match status" value="1"/>
</dbReference>
<feature type="compositionally biased region" description="Pro residues" evidence="4">
    <location>
        <begin position="348"/>
        <end position="360"/>
    </location>
</feature>
<keyword evidence="1" id="KW-0805">Transcription regulation</keyword>
<dbReference type="CDD" id="cd00090">
    <property type="entry name" value="HTH_ARSR"/>
    <property type="match status" value="1"/>
</dbReference>
<dbReference type="InterPro" id="IPR036388">
    <property type="entry name" value="WH-like_DNA-bd_sf"/>
</dbReference>
<dbReference type="SUPFAM" id="SSF46785">
    <property type="entry name" value="Winged helix' DNA-binding domain"/>
    <property type="match status" value="1"/>
</dbReference>
<feature type="domain" description="HTH arsR-type" evidence="5">
    <location>
        <begin position="248"/>
        <end position="320"/>
    </location>
</feature>
<evidence type="ECO:0000256" key="1">
    <source>
        <dbReference type="ARBA" id="ARBA00023015"/>
    </source>
</evidence>
<evidence type="ECO:0000256" key="2">
    <source>
        <dbReference type="ARBA" id="ARBA00023125"/>
    </source>
</evidence>
<protein>
    <submittedName>
        <fullName evidence="6">DUF5937 family protein</fullName>
    </submittedName>
</protein>
<name>A0ABW6MIE2_9ACTN</name>
<feature type="compositionally biased region" description="Polar residues" evidence="4">
    <location>
        <begin position="326"/>
        <end position="335"/>
    </location>
</feature>
<evidence type="ECO:0000259" key="5">
    <source>
        <dbReference type="SMART" id="SM00418"/>
    </source>
</evidence>
<dbReference type="InterPro" id="IPR051011">
    <property type="entry name" value="Metal_resp_trans_reg"/>
</dbReference>
<dbReference type="PANTHER" id="PTHR43132:SF8">
    <property type="entry name" value="HTH-TYPE TRANSCRIPTIONAL REGULATOR KMTR"/>
    <property type="match status" value="1"/>
</dbReference>
<dbReference type="EMBL" id="JBIAHM010000021">
    <property type="protein sequence ID" value="MFE9605890.1"/>
    <property type="molecule type" value="Genomic_DNA"/>
</dbReference>
<dbReference type="InterPro" id="IPR011991">
    <property type="entry name" value="ArsR-like_HTH"/>
</dbReference>
<dbReference type="Proteomes" id="UP001601303">
    <property type="component" value="Unassembled WGS sequence"/>
</dbReference>
<dbReference type="InterPro" id="IPR036390">
    <property type="entry name" value="WH_DNA-bd_sf"/>
</dbReference>
<evidence type="ECO:0000256" key="4">
    <source>
        <dbReference type="SAM" id="MobiDB-lite"/>
    </source>
</evidence>
<sequence>MLRIHFTPDDLTRIRVANAPDPLWEITFSLHRLQTSQGRWAYAAWHRTTRAVLTGSRLGAAVRRVLVPMLPRARYWPDFLSPQEAADGLEQGFAAILDTPPARVAHEVGLLARFVGAPDWAPRLTERRPREELVRVLRAYHEAVVAPHQDRMYESLAGERVLLSRAILDGGVAGLLTDLSPAMRWCAPVLHVDYVEDRDLYLDGRGLRLVPSYFCWQAPVSLADPAMQPVLVYPVHSTRLATPARPEASLSALLGRTRAAALATLAHGATTSELARHLGVSPATATHHTTVLRDAGLIMSKRAQNTVLHTLTPLGAAMLYPPSPGSHLTTSGQPSSFPPVGGTAPIVPLAPPVTHVPPER</sequence>
<dbReference type="InterPro" id="IPR001845">
    <property type="entry name" value="HTH_ArsR_DNA-bd_dom"/>
</dbReference>
<proteinExistence type="predicted"/>
<comment type="caution">
    <text evidence="6">The sequence shown here is derived from an EMBL/GenBank/DDBJ whole genome shotgun (WGS) entry which is preliminary data.</text>
</comment>
<reference evidence="6 7" key="1">
    <citation type="submission" date="2024-10" db="EMBL/GenBank/DDBJ databases">
        <title>The Natural Products Discovery Center: Release of the First 8490 Sequenced Strains for Exploring Actinobacteria Biosynthetic Diversity.</title>
        <authorList>
            <person name="Kalkreuter E."/>
            <person name="Kautsar S.A."/>
            <person name="Yang D."/>
            <person name="Bader C.D."/>
            <person name="Teijaro C.N."/>
            <person name="Fluegel L."/>
            <person name="Davis C.M."/>
            <person name="Simpson J.R."/>
            <person name="Lauterbach L."/>
            <person name="Steele A.D."/>
            <person name="Gui C."/>
            <person name="Meng S."/>
            <person name="Li G."/>
            <person name="Viehrig K."/>
            <person name="Ye F."/>
            <person name="Su P."/>
            <person name="Kiefer A.F."/>
            <person name="Nichols A."/>
            <person name="Cepeda A.J."/>
            <person name="Yan W."/>
            <person name="Fan B."/>
            <person name="Jiang Y."/>
            <person name="Adhikari A."/>
            <person name="Zheng C.-J."/>
            <person name="Schuster L."/>
            <person name="Cowan T.M."/>
            <person name="Smanski M.J."/>
            <person name="Chevrette M.G."/>
            <person name="De Carvalho L.P.S."/>
            <person name="Shen B."/>
        </authorList>
    </citation>
    <scope>NUCLEOTIDE SEQUENCE [LARGE SCALE GENOMIC DNA]</scope>
    <source>
        <strain evidence="6 7">NPDC006488</strain>
    </source>
</reference>
<evidence type="ECO:0000256" key="3">
    <source>
        <dbReference type="ARBA" id="ARBA00023163"/>
    </source>
</evidence>
<dbReference type="PANTHER" id="PTHR43132">
    <property type="entry name" value="ARSENICAL RESISTANCE OPERON REPRESSOR ARSR-RELATED"/>
    <property type="match status" value="1"/>
</dbReference>
<dbReference type="SMART" id="SM00418">
    <property type="entry name" value="HTH_ARSR"/>
    <property type="match status" value="1"/>
</dbReference>
<evidence type="ECO:0000313" key="7">
    <source>
        <dbReference type="Proteomes" id="UP001601303"/>
    </source>
</evidence>
<accession>A0ABW6MIE2</accession>
<keyword evidence="7" id="KW-1185">Reference proteome</keyword>
<organism evidence="6 7">
    <name type="scientific">Streptomyces hokutonensis</name>
    <dbReference type="NCBI Taxonomy" id="1306990"/>
    <lineage>
        <taxon>Bacteria</taxon>
        <taxon>Bacillati</taxon>
        <taxon>Actinomycetota</taxon>
        <taxon>Actinomycetes</taxon>
        <taxon>Kitasatosporales</taxon>
        <taxon>Streptomycetaceae</taxon>
        <taxon>Streptomyces</taxon>
    </lineage>
</organism>
<evidence type="ECO:0000313" key="6">
    <source>
        <dbReference type="EMBL" id="MFE9605890.1"/>
    </source>
</evidence>
<dbReference type="Pfam" id="PF12840">
    <property type="entry name" value="HTH_20"/>
    <property type="match status" value="1"/>
</dbReference>